<gene>
    <name evidence="9" type="primary">Hyls1</name>
    <name evidence="9" type="ORF">NYCGRA_R05500</name>
</gene>
<dbReference type="PANTHER" id="PTHR34174:SF1">
    <property type="entry name" value="CENTRIOLAR AND CILIOGENESIS-ASSOCIATED PROTEIN HYLS1"/>
    <property type="match status" value="1"/>
</dbReference>
<comment type="subcellular location">
    <subcellularLocation>
        <location evidence="2">Cell projection</location>
        <location evidence="2">Cilium</location>
    </subcellularLocation>
    <subcellularLocation>
        <location evidence="1">Cytoplasm</location>
        <location evidence="1">Cytoskeleton</location>
        <location evidence="1">Microtubule organizing center</location>
        <location evidence="1">Centrosome</location>
        <location evidence="1">Centriole</location>
    </subcellularLocation>
</comment>
<keyword evidence="4" id="KW-0963">Cytoplasm</keyword>
<protein>
    <submittedName>
        <fullName evidence="9">HYLS1 protein</fullName>
    </submittedName>
</protein>
<evidence type="ECO:0000259" key="8">
    <source>
        <dbReference type="Pfam" id="PF15311"/>
    </source>
</evidence>
<keyword evidence="7" id="KW-0966">Cell projection</keyword>
<dbReference type="PANTHER" id="PTHR34174">
    <property type="entry name" value="HYDROLETHALUS SYNDROME PROTEIN 1"/>
    <property type="match status" value="1"/>
</dbReference>
<dbReference type="AlphaFoldDB" id="A0A7L2GRT5"/>
<evidence type="ECO:0000256" key="1">
    <source>
        <dbReference type="ARBA" id="ARBA00004114"/>
    </source>
</evidence>
<keyword evidence="5" id="KW-0970">Cilium biogenesis/degradation</keyword>
<evidence type="ECO:0000313" key="9">
    <source>
        <dbReference type="EMBL" id="NXQ89768.1"/>
    </source>
</evidence>
<dbReference type="InterPro" id="IPR027918">
    <property type="entry name" value="HYLS1_C_dom"/>
</dbReference>
<name>A0A7L2GRT5_NYCGR</name>
<sequence length="61" mass="7339">DQHLELRWAIRQQMLCQPELSTKPRHLYAPNLYVVPTEKKRAALRWAVRWDLAQGFLPRKN</sequence>
<reference evidence="9 10" key="1">
    <citation type="submission" date="2019-09" db="EMBL/GenBank/DDBJ databases">
        <title>Bird 10,000 Genomes (B10K) Project - Family phase.</title>
        <authorList>
            <person name="Zhang G."/>
        </authorList>
    </citation>
    <scope>NUCLEOTIDE SEQUENCE [LARGE SCALE GENOMIC DNA]</scope>
    <source>
        <strain evidence="9">B10K-DU-001-56</strain>
        <tissue evidence="9">Muscle</tissue>
    </source>
</reference>
<evidence type="ECO:0000256" key="7">
    <source>
        <dbReference type="ARBA" id="ARBA00023273"/>
    </source>
</evidence>
<evidence type="ECO:0000256" key="5">
    <source>
        <dbReference type="ARBA" id="ARBA00022794"/>
    </source>
</evidence>
<dbReference type="OrthoDB" id="6343432at2759"/>
<organism evidence="9 10">
    <name type="scientific">Nyctibius grandis</name>
    <name type="common">Great potoo</name>
    <dbReference type="NCBI Taxonomy" id="48427"/>
    <lineage>
        <taxon>Eukaryota</taxon>
        <taxon>Metazoa</taxon>
        <taxon>Chordata</taxon>
        <taxon>Craniata</taxon>
        <taxon>Vertebrata</taxon>
        <taxon>Euteleostomi</taxon>
        <taxon>Archelosauria</taxon>
        <taxon>Archosauria</taxon>
        <taxon>Dinosauria</taxon>
        <taxon>Saurischia</taxon>
        <taxon>Theropoda</taxon>
        <taxon>Coelurosauria</taxon>
        <taxon>Aves</taxon>
        <taxon>Neognathae</taxon>
        <taxon>Neoaves</taxon>
        <taxon>Strisores</taxon>
        <taxon>Caprimulgiformes</taxon>
        <taxon>Nyctibiidae</taxon>
        <taxon>Nyctibius</taxon>
    </lineage>
</organism>
<evidence type="ECO:0000256" key="2">
    <source>
        <dbReference type="ARBA" id="ARBA00004138"/>
    </source>
</evidence>
<dbReference type="GO" id="GO:0005814">
    <property type="term" value="C:centriole"/>
    <property type="evidence" value="ECO:0007669"/>
    <property type="project" value="UniProtKB-SubCell"/>
</dbReference>
<keyword evidence="10" id="KW-1185">Reference proteome</keyword>
<accession>A0A7L2GRT5</accession>
<proteinExistence type="inferred from homology"/>
<feature type="non-terminal residue" evidence="9">
    <location>
        <position position="1"/>
    </location>
</feature>
<comment type="caution">
    <text evidence="9">The sequence shown here is derived from an EMBL/GenBank/DDBJ whole genome shotgun (WGS) entry which is preliminary data.</text>
</comment>
<dbReference type="GO" id="GO:0097730">
    <property type="term" value="C:non-motile cilium"/>
    <property type="evidence" value="ECO:0007669"/>
    <property type="project" value="TreeGrafter"/>
</dbReference>
<evidence type="ECO:0000256" key="6">
    <source>
        <dbReference type="ARBA" id="ARBA00023212"/>
    </source>
</evidence>
<keyword evidence="6" id="KW-0206">Cytoskeleton</keyword>
<dbReference type="EMBL" id="VWYG01021003">
    <property type="protein sequence ID" value="NXQ89768.1"/>
    <property type="molecule type" value="Genomic_DNA"/>
</dbReference>
<dbReference type="Proteomes" id="UP000567826">
    <property type="component" value="Unassembled WGS sequence"/>
</dbReference>
<feature type="non-terminal residue" evidence="9">
    <location>
        <position position="61"/>
    </location>
</feature>
<feature type="domain" description="Centriolar and ciliogenesis-associated protein HYLS1 C-terminal" evidence="8">
    <location>
        <begin position="1"/>
        <end position="53"/>
    </location>
</feature>
<evidence type="ECO:0000313" key="10">
    <source>
        <dbReference type="Proteomes" id="UP000567826"/>
    </source>
</evidence>
<dbReference type="InterPro" id="IPR052319">
    <property type="entry name" value="Centriolar_ciliogenesis_assoc"/>
</dbReference>
<evidence type="ECO:0000256" key="3">
    <source>
        <dbReference type="ARBA" id="ARBA00010091"/>
    </source>
</evidence>
<dbReference type="GO" id="GO:0060271">
    <property type="term" value="P:cilium assembly"/>
    <property type="evidence" value="ECO:0007669"/>
    <property type="project" value="TreeGrafter"/>
</dbReference>
<comment type="similarity">
    <text evidence="3">Belongs to the HYLS1 family.</text>
</comment>
<evidence type="ECO:0000256" key="4">
    <source>
        <dbReference type="ARBA" id="ARBA00022490"/>
    </source>
</evidence>
<dbReference type="Pfam" id="PF15311">
    <property type="entry name" value="HYLS1_C"/>
    <property type="match status" value="1"/>
</dbReference>